<dbReference type="EMBL" id="DROK01000001">
    <property type="protein sequence ID" value="HHI96228.1"/>
    <property type="molecule type" value="Genomic_DNA"/>
</dbReference>
<dbReference type="AlphaFoldDB" id="A0A7V5NXW4"/>
<organism evidence="3">
    <name type="scientific">Thermodesulfatator atlanticus</name>
    <dbReference type="NCBI Taxonomy" id="501497"/>
    <lineage>
        <taxon>Bacteria</taxon>
        <taxon>Pseudomonadati</taxon>
        <taxon>Thermodesulfobacteriota</taxon>
        <taxon>Thermodesulfobacteria</taxon>
        <taxon>Thermodesulfobacteriales</taxon>
        <taxon>Thermodesulfatatoraceae</taxon>
        <taxon>Thermodesulfatator</taxon>
    </lineage>
</organism>
<comment type="subcellular location">
    <subcellularLocation>
        <location evidence="2">Cytoplasm</location>
    </subcellularLocation>
</comment>
<dbReference type="PANTHER" id="PTHR21043">
    <property type="entry name" value="IOJAP SUPERFAMILY ORTHOLOG"/>
    <property type="match status" value="1"/>
</dbReference>
<dbReference type="Proteomes" id="UP000886101">
    <property type="component" value="Unassembled WGS sequence"/>
</dbReference>
<dbReference type="GO" id="GO:0042256">
    <property type="term" value="P:cytosolic ribosome assembly"/>
    <property type="evidence" value="ECO:0007669"/>
    <property type="project" value="UniProtKB-UniRule"/>
</dbReference>
<dbReference type="Gene3D" id="3.30.460.10">
    <property type="entry name" value="Beta Polymerase, domain 2"/>
    <property type="match status" value="1"/>
</dbReference>
<name>A0A7V5NXW4_9BACT</name>
<dbReference type="GO" id="GO:0043023">
    <property type="term" value="F:ribosomal large subunit binding"/>
    <property type="evidence" value="ECO:0007669"/>
    <property type="project" value="TreeGrafter"/>
</dbReference>
<dbReference type="HAMAP" id="MF_01477">
    <property type="entry name" value="Iojap_RsfS"/>
    <property type="match status" value="1"/>
</dbReference>
<protein>
    <recommendedName>
        <fullName evidence="2">Ribosomal silencing factor RsfS</fullName>
    </recommendedName>
</protein>
<reference evidence="3" key="1">
    <citation type="journal article" date="2020" name="mSystems">
        <title>Genome- and Community-Level Interaction Insights into Carbon Utilization and Element Cycling Functions of Hydrothermarchaeota in Hydrothermal Sediment.</title>
        <authorList>
            <person name="Zhou Z."/>
            <person name="Liu Y."/>
            <person name="Xu W."/>
            <person name="Pan J."/>
            <person name="Luo Z.H."/>
            <person name="Li M."/>
        </authorList>
    </citation>
    <scope>NUCLEOTIDE SEQUENCE [LARGE SCALE GENOMIC DNA]</scope>
    <source>
        <strain evidence="3">HyVt-533</strain>
    </source>
</reference>
<dbReference type="InterPro" id="IPR043519">
    <property type="entry name" value="NT_sf"/>
</dbReference>
<sequence length="155" mass="17774">MNFNLKRREREGVKKEVLVASPKRPALKAQELAQKMARLALDKKVHDLTILDVRGLASYADFILIASARSARHVQGVAEAIEEELYQERIEPLGIEGKTEGHWVLMDYGDVVLHLFFEPVREVYDLEGLWMDAPRIDLEEWGLSPEPSVETDEEY</sequence>
<dbReference type="NCBIfam" id="TIGR00090">
    <property type="entry name" value="rsfS_iojap_ybeB"/>
    <property type="match status" value="1"/>
</dbReference>
<proteinExistence type="inferred from homology"/>
<comment type="subunit">
    <text evidence="2">Interacts with ribosomal protein uL14 (rplN).</text>
</comment>
<keyword evidence="2" id="KW-0678">Repressor</keyword>
<gene>
    <name evidence="2 3" type="primary">rsfS</name>
    <name evidence="3" type="ORF">ENJ96_00050</name>
</gene>
<accession>A0A7V5NXW4</accession>
<evidence type="ECO:0000313" key="3">
    <source>
        <dbReference type="EMBL" id="HHI96228.1"/>
    </source>
</evidence>
<dbReference type="PANTHER" id="PTHR21043:SF0">
    <property type="entry name" value="MITOCHONDRIAL ASSEMBLY OF RIBOSOMAL LARGE SUBUNIT PROTEIN 1"/>
    <property type="match status" value="1"/>
</dbReference>
<dbReference type="GO" id="GO:0017148">
    <property type="term" value="P:negative regulation of translation"/>
    <property type="evidence" value="ECO:0007669"/>
    <property type="project" value="UniProtKB-UniRule"/>
</dbReference>
<evidence type="ECO:0000256" key="1">
    <source>
        <dbReference type="ARBA" id="ARBA00010574"/>
    </source>
</evidence>
<dbReference type="SUPFAM" id="SSF81301">
    <property type="entry name" value="Nucleotidyltransferase"/>
    <property type="match status" value="1"/>
</dbReference>
<dbReference type="GO" id="GO:0005737">
    <property type="term" value="C:cytoplasm"/>
    <property type="evidence" value="ECO:0007669"/>
    <property type="project" value="UniProtKB-SubCell"/>
</dbReference>
<keyword evidence="2" id="KW-0810">Translation regulation</keyword>
<dbReference type="Pfam" id="PF02410">
    <property type="entry name" value="RsfS"/>
    <property type="match status" value="1"/>
</dbReference>
<evidence type="ECO:0000256" key="2">
    <source>
        <dbReference type="HAMAP-Rule" id="MF_01477"/>
    </source>
</evidence>
<comment type="caution">
    <text evidence="3">The sequence shown here is derived from an EMBL/GenBank/DDBJ whole genome shotgun (WGS) entry which is preliminary data.</text>
</comment>
<dbReference type="GO" id="GO:0090071">
    <property type="term" value="P:negative regulation of ribosome biogenesis"/>
    <property type="evidence" value="ECO:0007669"/>
    <property type="project" value="UniProtKB-UniRule"/>
</dbReference>
<comment type="similarity">
    <text evidence="1 2">Belongs to the Iojap/RsfS family.</text>
</comment>
<keyword evidence="2" id="KW-0963">Cytoplasm</keyword>
<comment type="function">
    <text evidence="2">Functions as a ribosomal silencing factor. Interacts with ribosomal protein uL14 (rplN), blocking formation of intersubunit bridge B8. Prevents association of the 30S and 50S ribosomal subunits and the formation of functional ribosomes, thus repressing translation.</text>
</comment>
<dbReference type="InterPro" id="IPR004394">
    <property type="entry name" value="Iojap/RsfS/C7orf30"/>
</dbReference>